<sequence length="141" mass="15325">MFPSLSLVTLMILTAMRCIALAAPVRNEGTIEPVYRDLPLQFGATEESTRAHRRGDALSIEPSLRVTGIAGRNILPYVGEVDTRATWPEAPLEDLIGPSLTRRESRDGHAKLKRSVGWGTLATGFGSAITDHTLSHYTNGI</sequence>
<evidence type="ECO:0000313" key="3">
    <source>
        <dbReference type="Proteomes" id="UP000218811"/>
    </source>
</evidence>
<feature type="signal peptide" evidence="1">
    <location>
        <begin position="1"/>
        <end position="22"/>
    </location>
</feature>
<proteinExistence type="predicted"/>
<dbReference type="EMBL" id="KB467965">
    <property type="protein sequence ID" value="PCH39145.1"/>
    <property type="molecule type" value="Genomic_DNA"/>
</dbReference>
<name>A0A2H3JC36_WOLCO</name>
<gene>
    <name evidence="2" type="ORF">WOLCODRAFT_141124</name>
</gene>
<feature type="chain" id="PRO_5013830345" evidence="1">
    <location>
        <begin position="23"/>
        <end position="141"/>
    </location>
</feature>
<dbReference type="AlphaFoldDB" id="A0A2H3JC36"/>
<keyword evidence="1" id="KW-0732">Signal</keyword>
<accession>A0A2H3JC36</accession>
<organism evidence="2 3">
    <name type="scientific">Wolfiporia cocos (strain MD-104)</name>
    <name type="common">Brown rot fungus</name>
    <dbReference type="NCBI Taxonomy" id="742152"/>
    <lineage>
        <taxon>Eukaryota</taxon>
        <taxon>Fungi</taxon>
        <taxon>Dikarya</taxon>
        <taxon>Basidiomycota</taxon>
        <taxon>Agaricomycotina</taxon>
        <taxon>Agaricomycetes</taxon>
        <taxon>Polyporales</taxon>
        <taxon>Phaeolaceae</taxon>
        <taxon>Wolfiporia</taxon>
    </lineage>
</organism>
<reference evidence="2 3" key="1">
    <citation type="journal article" date="2012" name="Science">
        <title>The Paleozoic origin of enzymatic lignin decomposition reconstructed from 31 fungal genomes.</title>
        <authorList>
            <person name="Floudas D."/>
            <person name="Binder M."/>
            <person name="Riley R."/>
            <person name="Barry K."/>
            <person name="Blanchette R.A."/>
            <person name="Henrissat B."/>
            <person name="Martinez A.T."/>
            <person name="Otillar R."/>
            <person name="Spatafora J.W."/>
            <person name="Yadav J.S."/>
            <person name="Aerts A."/>
            <person name="Benoit I."/>
            <person name="Boyd A."/>
            <person name="Carlson A."/>
            <person name="Copeland A."/>
            <person name="Coutinho P.M."/>
            <person name="de Vries R.P."/>
            <person name="Ferreira P."/>
            <person name="Findley K."/>
            <person name="Foster B."/>
            <person name="Gaskell J."/>
            <person name="Glotzer D."/>
            <person name="Gorecki P."/>
            <person name="Heitman J."/>
            <person name="Hesse C."/>
            <person name="Hori C."/>
            <person name="Igarashi K."/>
            <person name="Jurgens J.A."/>
            <person name="Kallen N."/>
            <person name="Kersten P."/>
            <person name="Kohler A."/>
            <person name="Kuees U."/>
            <person name="Kumar T.K.A."/>
            <person name="Kuo A."/>
            <person name="LaButti K."/>
            <person name="Larrondo L.F."/>
            <person name="Lindquist E."/>
            <person name="Ling A."/>
            <person name="Lombard V."/>
            <person name="Lucas S."/>
            <person name="Lundell T."/>
            <person name="Martin R."/>
            <person name="McLaughlin D.J."/>
            <person name="Morgenstern I."/>
            <person name="Morin E."/>
            <person name="Murat C."/>
            <person name="Nagy L.G."/>
            <person name="Nolan M."/>
            <person name="Ohm R.A."/>
            <person name="Patyshakuliyeva A."/>
            <person name="Rokas A."/>
            <person name="Ruiz-Duenas F.J."/>
            <person name="Sabat G."/>
            <person name="Salamov A."/>
            <person name="Samejima M."/>
            <person name="Schmutz J."/>
            <person name="Slot J.C."/>
            <person name="St John F."/>
            <person name="Stenlid J."/>
            <person name="Sun H."/>
            <person name="Sun S."/>
            <person name="Syed K."/>
            <person name="Tsang A."/>
            <person name="Wiebenga A."/>
            <person name="Young D."/>
            <person name="Pisabarro A."/>
            <person name="Eastwood D.C."/>
            <person name="Martin F."/>
            <person name="Cullen D."/>
            <person name="Grigoriev I.V."/>
            <person name="Hibbett D.S."/>
        </authorList>
    </citation>
    <scope>NUCLEOTIDE SEQUENCE [LARGE SCALE GENOMIC DNA]</scope>
    <source>
        <strain evidence="2 3">MD-104</strain>
    </source>
</reference>
<keyword evidence="3" id="KW-1185">Reference proteome</keyword>
<protein>
    <submittedName>
        <fullName evidence="2">Uncharacterized protein</fullName>
    </submittedName>
</protein>
<dbReference type="Proteomes" id="UP000218811">
    <property type="component" value="Unassembled WGS sequence"/>
</dbReference>
<evidence type="ECO:0000256" key="1">
    <source>
        <dbReference type="SAM" id="SignalP"/>
    </source>
</evidence>
<evidence type="ECO:0000313" key="2">
    <source>
        <dbReference type="EMBL" id="PCH39145.1"/>
    </source>
</evidence>